<dbReference type="InterPro" id="IPR013761">
    <property type="entry name" value="SAM/pointed_sf"/>
</dbReference>
<dbReference type="PANTHER" id="PTHR15735">
    <property type="entry name" value="FCH AND DOUBLE SH3 DOMAINS PROTEIN"/>
    <property type="match status" value="1"/>
</dbReference>
<organism evidence="10 11">
    <name type="scientific">Pneumocystis carinii (strain B80)</name>
    <name type="common">Rat pneumocystis pneumonia agent</name>
    <name type="synonym">Pneumocystis carinii f. sp. carinii</name>
    <dbReference type="NCBI Taxonomy" id="1408658"/>
    <lineage>
        <taxon>Eukaryota</taxon>
        <taxon>Fungi</taxon>
        <taxon>Dikarya</taxon>
        <taxon>Ascomycota</taxon>
        <taxon>Taphrinomycotina</taxon>
        <taxon>Pneumocystomycetes</taxon>
        <taxon>Pneumocystaceae</taxon>
        <taxon>Pneumocystis</taxon>
    </lineage>
</organism>
<evidence type="ECO:0000256" key="3">
    <source>
        <dbReference type="ARBA" id="ARBA00020357"/>
    </source>
</evidence>
<feature type="compositionally biased region" description="Basic and acidic residues" evidence="8">
    <location>
        <begin position="707"/>
        <end position="728"/>
    </location>
</feature>
<feature type="compositionally biased region" description="Polar residues" evidence="8">
    <location>
        <begin position="575"/>
        <end position="586"/>
    </location>
</feature>
<dbReference type="EMBL" id="LFVZ01000005">
    <property type="protein sequence ID" value="KTW29353.1"/>
    <property type="molecule type" value="Genomic_DNA"/>
</dbReference>
<keyword evidence="6" id="KW-0472">Membrane</keyword>
<evidence type="ECO:0000256" key="2">
    <source>
        <dbReference type="ARBA" id="ARBA00007948"/>
    </source>
</evidence>
<evidence type="ECO:0000256" key="7">
    <source>
        <dbReference type="PROSITE-ProRule" id="PRU00192"/>
    </source>
</evidence>
<comment type="similarity">
    <text evidence="2">Belongs to the SLA1 family.</text>
</comment>
<evidence type="ECO:0000313" key="10">
    <source>
        <dbReference type="EMBL" id="KTW29353.1"/>
    </source>
</evidence>
<dbReference type="GO" id="GO:0043130">
    <property type="term" value="F:ubiquitin binding"/>
    <property type="evidence" value="ECO:0007669"/>
    <property type="project" value="InterPro"/>
</dbReference>
<dbReference type="Pfam" id="PF03983">
    <property type="entry name" value="SHD1"/>
    <property type="match status" value="1"/>
</dbReference>
<dbReference type="Pfam" id="PF00018">
    <property type="entry name" value="SH3_1"/>
    <property type="match status" value="2"/>
</dbReference>
<evidence type="ECO:0000256" key="6">
    <source>
        <dbReference type="ARBA" id="ARBA00023136"/>
    </source>
</evidence>
<dbReference type="PRINTS" id="PR00452">
    <property type="entry name" value="SH3DOMAIN"/>
</dbReference>
<dbReference type="GO" id="GO:0000147">
    <property type="term" value="P:actin cortical patch assembly"/>
    <property type="evidence" value="ECO:0007669"/>
    <property type="project" value="TreeGrafter"/>
</dbReference>
<dbReference type="Gene3D" id="2.30.30.40">
    <property type="entry name" value="SH3 Domains"/>
    <property type="match status" value="3"/>
</dbReference>
<evidence type="ECO:0000256" key="5">
    <source>
        <dbReference type="ARBA" id="ARBA00022475"/>
    </source>
</evidence>
<dbReference type="Pfam" id="PF24081">
    <property type="entry name" value="PH_SLA1"/>
    <property type="match status" value="1"/>
</dbReference>
<dbReference type="OrthoDB" id="26539at2759"/>
<dbReference type="GO" id="GO:0005634">
    <property type="term" value="C:nucleus"/>
    <property type="evidence" value="ECO:0007669"/>
    <property type="project" value="TreeGrafter"/>
</dbReference>
<dbReference type="GO" id="GO:0005886">
    <property type="term" value="C:plasma membrane"/>
    <property type="evidence" value="ECO:0007669"/>
    <property type="project" value="UniProtKB-SubCell"/>
</dbReference>
<gene>
    <name evidence="10" type="ORF">T552_01307</name>
</gene>
<feature type="domain" description="SH3" evidence="9">
    <location>
        <begin position="385"/>
        <end position="445"/>
    </location>
</feature>
<dbReference type="Gene3D" id="1.10.150.50">
    <property type="entry name" value="Transcription Factor, Ets-1"/>
    <property type="match status" value="1"/>
</dbReference>
<sequence>MAEDRPFIGIYRSLYPYQPQQDPEYVVAENKELELEENELLYILEKGEDLWWRVKKKAMSEQEDGDVGLVPGNYLEECQPIYQVRTLYDYEQQSYEEISFNEGEILDVFDEEGENWVFARCGISYGFAPSNYLEKIINTRISEDKSNVIQEDRGEKFSPTSSHISVESMKKTEVSKEIYPSLQNIQVTNKLKKKVATSSEKPIKNKELSNSETLDAYVISNEPYSFNTQDNFNGNFKTWTVHEIDKKKRRKGILGVGDNKITFSSESGKKSPQIFPISSIIQYSVEKKHVFIDVSSSKSTISYDFHAGSSETAAEIYSAIENLASICRSTLKEITSVVGTVAPTMHMDSGTIKEIEKTSYKGDKSANNNDNNDNNITNRFNSEELEEKKGLILYDFDAVEDDEISVKENMEVFILDDTSNNDWWKVRKGDQEGLVPASYIRYFPQNLKILRNQKSVKDSKELKDPKKTEYYQNELQKSEKKVHVEKKTNKPQSDKIRTWTDRTGSFKVDARFLGIIDNKIHLHKLNGVKISVPMSKMSLEDIHYVESITEPFKNKRNTTTNSEVSDNKQSKTKNKTSLNKHNSSTSASKNDYDWFDFFLSSGVKHELCQTYATNFENENLVKLNLLDLTREDMQKLGIRDDDIIRITKYIREKFKNKLDVQDPKPEINKPESQINSETENLNISKEDKLDSLLSFSNEKSKSLQVNDKTDTHSFSKSINKESLSETKKTSTSGFEDDAWSIRSSNIKKTEPSILPNSETTNPQLAYAIKNLSLLTPPMKPTHTSPISTQFSKQQIQQNSLPQAQPISQTTIQTQYTAVDPFPATFTDINSNTSHLQPYQNYRTTNIPAASRYFSMPAIQPTIPQFQYQQTLQPQIGFDQKTKQQIPHNSPYINPQLSTNQTQIYNMLPFTQQNTTSLPSHIQNNGYNNPMPQHTTIQQPFQNSNIFRHSVTSQYSNYNQPTLFLQNTYQPSIQQQDPSNNFASSNTLKYIPNNSAFSTTSQPPNTSFKQTPTFKPVQFGTSKSSRPESIEKRANIDAATPQNPFGF</sequence>
<dbReference type="PROSITE" id="PS50002">
    <property type="entry name" value="SH3"/>
    <property type="match status" value="3"/>
</dbReference>
<dbReference type="GO" id="GO:0008092">
    <property type="term" value="F:cytoskeletal protein binding"/>
    <property type="evidence" value="ECO:0007669"/>
    <property type="project" value="InterPro"/>
</dbReference>
<dbReference type="Gene3D" id="2.30.30.700">
    <property type="entry name" value="SLA1 homology domain 1"/>
    <property type="match status" value="1"/>
</dbReference>
<feature type="region of interest" description="Disordered" evidence="8">
    <location>
        <begin position="661"/>
        <end position="681"/>
    </location>
</feature>
<dbReference type="GO" id="GO:0042802">
    <property type="term" value="F:identical protein binding"/>
    <property type="evidence" value="ECO:0007669"/>
    <property type="project" value="InterPro"/>
</dbReference>
<dbReference type="SUPFAM" id="SSF50044">
    <property type="entry name" value="SH3-domain"/>
    <property type="match status" value="3"/>
</dbReference>
<name>A0A0W4ZLV0_PNEC8</name>
<keyword evidence="5" id="KW-1003">Cell membrane</keyword>
<dbReference type="Proteomes" id="UP000054454">
    <property type="component" value="Unassembled WGS sequence"/>
</dbReference>
<keyword evidence="4 7" id="KW-0728">SH3 domain</keyword>
<proteinExistence type="inferred from homology"/>
<dbReference type="AlphaFoldDB" id="A0A0W4ZLV0"/>
<feature type="compositionally biased region" description="Basic and acidic residues" evidence="8">
    <location>
        <begin position="1024"/>
        <end position="1034"/>
    </location>
</feature>
<keyword evidence="11" id="KW-1185">Reference proteome</keyword>
<evidence type="ECO:0000259" key="9">
    <source>
        <dbReference type="PROSITE" id="PS50002"/>
    </source>
</evidence>
<accession>A0A0W4ZLV0</accession>
<dbReference type="RefSeq" id="XP_018226546.1">
    <property type="nucleotide sequence ID" value="XM_018369896.1"/>
</dbReference>
<dbReference type="InterPro" id="IPR001452">
    <property type="entry name" value="SH3_domain"/>
</dbReference>
<dbReference type="GO" id="GO:0030833">
    <property type="term" value="P:regulation of actin filament polymerization"/>
    <property type="evidence" value="ECO:0007669"/>
    <property type="project" value="TreeGrafter"/>
</dbReference>
<feature type="region of interest" description="Disordered" evidence="8">
    <location>
        <begin position="700"/>
        <end position="731"/>
    </location>
</feature>
<reference evidence="11" key="1">
    <citation type="journal article" date="2016" name="Nat. Commun.">
        <title>Genome analysis of three Pneumocystis species reveals adaptation mechanisms to life exclusively in mammalian hosts.</title>
        <authorList>
            <person name="Ma L."/>
            <person name="Chen Z."/>
            <person name="Huang D.W."/>
            <person name="Kutty G."/>
            <person name="Ishihara M."/>
            <person name="Wang H."/>
            <person name="Abouelleil A."/>
            <person name="Bishop L."/>
            <person name="Davey E."/>
            <person name="Deng R."/>
            <person name="Deng X."/>
            <person name="Fan L."/>
            <person name="Fantoni G."/>
            <person name="Fitzgerald M."/>
            <person name="Gogineni E."/>
            <person name="Goldberg J.M."/>
            <person name="Handley G."/>
            <person name="Hu X."/>
            <person name="Huber C."/>
            <person name="Jiao X."/>
            <person name="Jones K."/>
            <person name="Levin J.Z."/>
            <person name="Liu Y."/>
            <person name="Macdonald P."/>
            <person name="Melnikov A."/>
            <person name="Raley C."/>
            <person name="Sassi M."/>
            <person name="Sherman B.T."/>
            <person name="Song X."/>
            <person name="Sykes S."/>
            <person name="Tran B."/>
            <person name="Walsh L."/>
            <person name="Xia Y."/>
            <person name="Yang J."/>
            <person name="Young S."/>
            <person name="Zeng Q."/>
            <person name="Zheng X."/>
            <person name="Stephens R."/>
            <person name="Nusbaum C."/>
            <person name="Birren B.W."/>
            <person name="Azadi P."/>
            <person name="Lempicki R.A."/>
            <person name="Cuomo C.A."/>
            <person name="Kovacs J.A."/>
        </authorList>
    </citation>
    <scope>NUCLEOTIDE SEQUENCE [LARGE SCALE GENOMIC DNA]</scope>
    <source>
        <strain evidence="11">B80</strain>
    </source>
</reference>
<dbReference type="InterPro" id="IPR036028">
    <property type="entry name" value="SH3-like_dom_sf"/>
</dbReference>
<feature type="region of interest" description="Disordered" evidence="8">
    <location>
        <begin position="359"/>
        <end position="378"/>
    </location>
</feature>
<protein>
    <recommendedName>
        <fullName evidence="3">Actin cytoskeleton-regulatory complex protein SLA1</fullName>
    </recommendedName>
</protein>
<dbReference type="InterPro" id="IPR007131">
    <property type="entry name" value="SHD1"/>
</dbReference>
<dbReference type="VEuPathDB" id="FungiDB:T552_01307"/>
<comment type="subcellular location">
    <subcellularLocation>
        <location evidence="1">Cell membrane</location>
    </subcellularLocation>
</comment>
<feature type="compositionally biased region" description="Polar residues" evidence="8">
    <location>
        <begin position="992"/>
        <end position="1023"/>
    </location>
</feature>
<dbReference type="GeneID" id="28936098"/>
<dbReference type="InterPro" id="IPR056996">
    <property type="entry name" value="PH_SLA1"/>
</dbReference>
<feature type="region of interest" description="Disordered" evidence="8">
    <location>
        <begin position="992"/>
        <end position="1046"/>
    </location>
</feature>
<evidence type="ECO:0000256" key="1">
    <source>
        <dbReference type="ARBA" id="ARBA00004236"/>
    </source>
</evidence>
<dbReference type="PANTHER" id="PTHR15735:SF19">
    <property type="entry name" value="ACTIN CYTOSKELETON-REGULATORY COMPLEX PROTEIN SLA1"/>
    <property type="match status" value="1"/>
</dbReference>
<dbReference type="SMART" id="SM00326">
    <property type="entry name" value="SH3"/>
    <property type="match status" value="3"/>
</dbReference>
<evidence type="ECO:0000256" key="8">
    <source>
        <dbReference type="SAM" id="MobiDB-lite"/>
    </source>
</evidence>
<evidence type="ECO:0000313" key="11">
    <source>
        <dbReference type="Proteomes" id="UP000054454"/>
    </source>
</evidence>
<comment type="caution">
    <text evidence="10">The sequence shown here is derived from an EMBL/GenBank/DDBJ whole genome shotgun (WGS) entry which is preliminary data.</text>
</comment>
<dbReference type="GO" id="GO:0030674">
    <property type="term" value="F:protein-macromolecule adaptor activity"/>
    <property type="evidence" value="ECO:0007669"/>
    <property type="project" value="InterPro"/>
</dbReference>
<evidence type="ECO:0000256" key="4">
    <source>
        <dbReference type="ARBA" id="ARBA00022443"/>
    </source>
</evidence>
<feature type="domain" description="SH3" evidence="9">
    <location>
        <begin position="81"/>
        <end position="138"/>
    </location>
</feature>
<feature type="region of interest" description="Disordered" evidence="8">
    <location>
        <begin position="555"/>
        <end position="586"/>
    </location>
</feature>
<feature type="domain" description="SH3" evidence="9">
    <location>
        <begin position="6"/>
        <end position="80"/>
    </location>
</feature>
<feature type="compositionally biased region" description="Polar residues" evidence="8">
    <location>
        <begin position="670"/>
        <end position="681"/>
    </location>
</feature>